<name>A0A221W6D8_9PSEU</name>
<keyword evidence="1" id="KW-0560">Oxidoreductase</keyword>
<keyword evidence="2" id="KW-1185">Reference proteome</keyword>
<dbReference type="PANTHER" id="PTHR38457:SF1">
    <property type="entry name" value="REGULATOR ABRB-RELATED"/>
    <property type="match status" value="1"/>
</dbReference>
<proteinExistence type="predicted"/>
<dbReference type="GO" id="GO:0016020">
    <property type="term" value="C:membrane"/>
    <property type="evidence" value="ECO:0007669"/>
    <property type="project" value="InterPro"/>
</dbReference>
<dbReference type="PANTHER" id="PTHR38457">
    <property type="entry name" value="REGULATOR ABRB-RELATED"/>
    <property type="match status" value="1"/>
</dbReference>
<dbReference type="Pfam" id="PF05145">
    <property type="entry name" value="AbrB"/>
    <property type="match status" value="1"/>
</dbReference>
<dbReference type="GO" id="GO:0004497">
    <property type="term" value="F:monooxygenase activity"/>
    <property type="evidence" value="ECO:0007669"/>
    <property type="project" value="UniProtKB-KW"/>
</dbReference>
<dbReference type="KEGG" id="ahg:AHOG_19350"/>
<dbReference type="OrthoDB" id="4965477at2"/>
<dbReference type="NCBIfam" id="TIGR03082">
    <property type="entry name" value="Gneg_AbrB_dup"/>
    <property type="match status" value="1"/>
</dbReference>
<evidence type="ECO:0000313" key="1">
    <source>
        <dbReference type="EMBL" id="ASO21492.1"/>
    </source>
</evidence>
<protein>
    <submittedName>
        <fullName evidence="1">Putative ammonia monooxygenase</fullName>
    </submittedName>
</protein>
<dbReference type="GO" id="GO:0010468">
    <property type="term" value="P:regulation of gene expression"/>
    <property type="evidence" value="ECO:0007669"/>
    <property type="project" value="InterPro"/>
</dbReference>
<keyword evidence="1" id="KW-0503">Monooxygenase</keyword>
<dbReference type="EMBL" id="CP022521">
    <property type="protein sequence ID" value="ASO21492.1"/>
    <property type="molecule type" value="Genomic_DNA"/>
</dbReference>
<accession>A0A221W6D8</accession>
<dbReference type="InterPro" id="IPR017516">
    <property type="entry name" value="AbrB_dup"/>
</dbReference>
<gene>
    <name evidence="1" type="ORF">AHOG_19350</name>
</gene>
<dbReference type="RefSeq" id="WP_093942623.1">
    <property type="nucleotide sequence ID" value="NZ_CP022521.1"/>
</dbReference>
<sequence length="174" mass="17268">MTVLGLVAAALLGALLAKLGRVPLWPLIGAIAGAGTFHALTGMPENLPRALEIGAQVVVGTVVGSALGPSLVRVLRSLLVPGLLAVLTILGVGVGLGVLLSHWGDVDETVAVFGMVPGGVGELVAATASLGGDSAVVAGMHLIRLVVLLTVLPLLIRWLDRGTGGEETGPGTGS</sequence>
<dbReference type="InterPro" id="IPR007820">
    <property type="entry name" value="AbrB_fam"/>
</dbReference>
<evidence type="ECO:0000313" key="2">
    <source>
        <dbReference type="Proteomes" id="UP000204221"/>
    </source>
</evidence>
<reference evidence="1 2" key="1">
    <citation type="submission" date="2017-07" db="EMBL/GenBank/DDBJ databases">
        <title>Complete genome sequence of Actinoalloteichus hoggarensis DSM 45943, type strain of Actinoalloteichus hoggarensis.</title>
        <authorList>
            <person name="Ruckert C."/>
            <person name="Nouioui I."/>
            <person name="Willmese J."/>
            <person name="van Wezel G."/>
            <person name="Klenk H.-P."/>
            <person name="Kalinowski J."/>
            <person name="Zotchev S.B."/>
        </authorList>
    </citation>
    <scope>NUCLEOTIDE SEQUENCE [LARGE SCALE GENOMIC DNA]</scope>
    <source>
        <strain evidence="1 2">DSM 45943</strain>
    </source>
</reference>
<organism evidence="1 2">
    <name type="scientific">Actinoalloteichus hoggarensis</name>
    <dbReference type="NCBI Taxonomy" id="1470176"/>
    <lineage>
        <taxon>Bacteria</taxon>
        <taxon>Bacillati</taxon>
        <taxon>Actinomycetota</taxon>
        <taxon>Actinomycetes</taxon>
        <taxon>Pseudonocardiales</taxon>
        <taxon>Pseudonocardiaceae</taxon>
        <taxon>Actinoalloteichus</taxon>
    </lineage>
</organism>
<dbReference type="Proteomes" id="UP000204221">
    <property type="component" value="Chromosome"/>
</dbReference>
<dbReference type="AlphaFoldDB" id="A0A221W6D8"/>